<gene>
    <name evidence="1" type="ordered locus">CKO_02761</name>
</gene>
<name>A8AK55_CITK8</name>
<keyword evidence="2" id="KW-1185">Reference proteome</keyword>
<protein>
    <submittedName>
        <fullName evidence="1">Uncharacterized protein</fullName>
    </submittedName>
</protein>
<dbReference type="STRING" id="290338.CKO_02761"/>
<dbReference type="Proteomes" id="UP000008148">
    <property type="component" value="Chromosome"/>
</dbReference>
<proteinExistence type="predicted"/>
<dbReference type="AlphaFoldDB" id="A8AK55"/>
<evidence type="ECO:0000313" key="2">
    <source>
        <dbReference type="Proteomes" id="UP000008148"/>
    </source>
</evidence>
<dbReference type="EMBL" id="CP000822">
    <property type="protein sequence ID" value="ABV13867.1"/>
    <property type="molecule type" value="Genomic_DNA"/>
</dbReference>
<sequence length="59" mass="7103">MLMTWLFHLILHNRHPQKNAMLWSKLFTGIVFRQSVQRTYFIFRIFSDHANQSGRSAHS</sequence>
<accession>A8AK55</accession>
<organism evidence="1 2">
    <name type="scientific">Citrobacter koseri (strain ATCC BAA-895 / CDC 4225-83 / SGSC4696)</name>
    <dbReference type="NCBI Taxonomy" id="290338"/>
    <lineage>
        <taxon>Bacteria</taxon>
        <taxon>Pseudomonadati</taxon>
        <taxon>Pseudomonadota</taxon>
        <taxon>Gammaproteobacteria</taxon>
        <taxon>Enterobacterales</taxon>
        <taxon>Enterobacteriaceae</taxon>
        <taxon>Citrobacter</taxon>
    </lineage>
</organism>
<dbReference type="KEGG" id="cko:CKO_02761"/>
<evidence type="ECO:0000313" key="1">
    <source>
        <dbReference type="EMBL" id="ABV13867.1"/>
    </source>
</evidence>
<reference evidence="1 2" key="1">
    <citation type="submission" date="2007-08" db="EMBL/GenBank/DDBJ databases">
        <authorList>
            <consortium name="The Citrobacter koseri Genome Sequencing Project"/>
            <person name="McClelland M."/>
            <person name="Sanderson E.K."/>
            <person name="Porwollik S."/>
            <person name="Spieth J."/>
            <person name="Clifton W.S."/>
            <person name="Latreille P."/>
            <person name="Courtney L."/>
            <person name="Wang C."/>
            <person name="Pepin K."/>
            <person name="Bhonagiri V."/>
            <person name="Nash W."/>
            <person name="Johnson M."/>
            <person name="Thiruvilangam P."/>
            <person name="Wilson R."/>
        </authorList>
    </citation>
    <scope>NUCLEOTIDE SEQUENCE [LARGE SCALE GENOMIC DNA]</scope>
    <source>
        <strain evidence="2">ATCC BAA-895 / CDC 4225-83 / SGSC4696</strain>
    </source>
</reference>
<dbReference type="HOGENOM" id="CLU_2951951_0_0_6"/>